<proteinExistence type="predicted"/>
<evidence type="ECO:0000313" key="2">
    <source>
        <dbReference type="Proteomes" id="UP000475037"/>
    </source>
</evidence>
<reference evidence="1 2" key="1">
    <citation type="submission" date="2019-11" db="EMBL/GenBank/DDBJ databases">
        <authorList>
            <person name="Yang C."/>
            <person name="Li F."/>
        </authorList>
    </citation>
    <scope>NUCLEOTIDE SEQUENCE [LARGE SCALE GENOMIC DNA]</scope>
    <source>
        <strain evidence="1">KB4526</strain>
        <tissue evidence="1">Muscle</tissue>
    </source>
</reference>
<dbReference type="AlphaFoldDB" id="A0A6G1B566"/>
<organism evidence="1 2">
    <name type="scientific">Crocuta crocuta</name>
    <name type="common">Spotted hyena</name>
    <dbReference type="NCBI Taxonomy" id="9678"/>
    <lineage>
        <taxon>Eukaryota</taxon>
        <taxon>Metazoa</taxon>
        <taxon>Chordata</taxon>
        <taxon>Craniata</taxon>
        <taxon>Vertebrata</taxon>
        <taxon>Euteleostomi</taxon>
        <taxon>Mammalia</taxon>
        <taxon>Eutheria</taxon>
        <taxon>Laurasiatheria</taxon>
        <taxon>Carnivora</taxon>
        <taxon>Feliformia</taxon>
        <taxon>Hyaenidae</taxon>
        <taxon>Crocuta</taxon>
    </lineage>
</organism>
<name>A0A6G1B566_CROCR</name>
<dbReference type="Proteomes" id="UP000475037">
    <property type="component" value="Unassembled WGS sequence"/>
</dbReference>
<protein>
    <submittedName>
        <fullName evidence="1">LORF2 protein</fullName>
    </submittedName>
</protein>
<gene>
    <name evidence="1" type="primary">Pol_162</name>
    <name evidence="1" type="ORF">FOF47_R06776</name>
</gene>
<keyword evidence="2" id="KW-1185">Reference proteome</keyword>
<comment type="caution">
    <text evidence="1">The sequence shown here is derived from an EMBL/GenBank/DDBJ whole genome shotgun (WGS) entry which is preliminary data.</text>
</comment>
<dbReference type="EMBL" id="VOAJ01002523">
    <property type="protein sequence ID" value="KAF0883010.1"/>
    <property type="molecule type" value="Genomic_DNA"/>
</dbReference>
<sequence length="225" mass="26808">KDINRHFSNEDKQTASRHVKRCSASLIIREIHIQAPVRHHLTPVRVAKINNTGNNRCRRGCGEKGTLLHCWWECELAQPLWKTVWRLLIKFKIELPYAPATTHLDRHLLTLCLYLSLRNKKSLKKIKSLIHFKLLCAHGIRRRSNFRPKCPLTDEWIKNMWYIYIHMYTYIHTYTYTNIQKNESIKKNEILPFETMWMELECIMLSEISQPGKDKYHVISLPFGI</sequence>
<evidence type="ECO:0000313" key="1">
    <source>
        <dbReference type="EMBL" id="KAF0883010.1"/>
    </source>
</evidence>
<accession>A0A6G1B566</accession>
<feature type="non-terminal residue" evidence="1">
    <location>
        <position position="225"/>
    </location>
</feature>
<feature type="non-terminal residue" evidence="1">
    <location>
        <position position="1"/>
    </location>
</feature>